<protein>
    <submittedName>
        <fullName evidence="3">Uncharacterized protein C6orf141 homolog</fullName>
    </submittedName>
</protein>
<feature type="compositionally biased region" description="Acidic residues" evidence="1">
    <location>
        <begin position="103"/>
        <end position="117"/>
    </location>
</feature>
<feature type="compositionally biased region" description="Basic and acidic residues" evidence="1">
    <location>
        <begin position="58"/>
        <end position="68"/>
    </location>
</feature>
<gene>
    <name evidence="3" type="primary">CUNH6orf141</name>
</gene>
<reference evidence="3" key="1">
    <citation type="submission" date="2025-08" db="UniProtKB">
        <authorList>
            <consortium name="RefSeq"/>
        </authorList>
    </citation>
    <scope>IDENTIFICATION</scope>
    <source>
        <tissue evidence="3">Kidney</tissue>
    </source>
</reference>
<dbReference type="PANTHER" id="PTHR36880">
    <property type="entry name" value="9130008F23RIK PROTEIN"/>
    <property type="match status" value="1"/>
</dbReference>
<dbReference type="OrthoDB" id="9447330at2759"/>
<dbReference type="AlphaFoldDB" id="A0A6P6C7W5"/>
<dbReference type="PANTHER" id="PTHR36880:SF1">
    <property type="entry name" value="9130008F23RIK PROTEIN"/>
    <property type="match status" value="1"/>
</dbReference>
<name>A0A6P6C7W5_PTEVA</name>
<dbReference type="CTD" id="101663759"/>
<sequence length="196" mass="21333">MNDPPTRMGVLDPHGPTDRADFPGSLGRAGSFLRVEGHGAPLAADVRNPRAAGASGSRRGDHENRRAGENLGSLSWVREKVLFLLHPERGLGTQGDPAREEAAGEEDLPLADEDDREPDCPSLIFPREKPITGSRVDSRSGPPPRDPAASPKSVLVRVVDYQVTQEVLWTAWTKGCMTTRTEERSMTAVTFLTNKE</sequence>
<accession>A0A6P6C7W5</accession>
<dbReference type="Proteomes" id="UP000515202">
    <property type="component" value="Unplaced"/>
</dbReference>
<dbReference type="GeneID" id="105288531"/>
<evidence type="ECO:0000256" key="1">
    <source>
        <dbReference type="SAM" id="MobiDB-lite"/>
    </source>
</evidence>
<dbReference type="RefSeq" id="XP_023383453.1">
    <property type="nucleotide sequence ID" value="XM_023527685.1"/>
</dbReference>
<organism evidence="2 3">
    <name type="scientific">Pteropus vampyrus</name>
    <name type="common">Large flying fox</name>
    <dbReference type="NCBI Taxonomy" id="132908"/>
    <lineage>
        <taxon>Eukaryota</taxon>
        <taxon>Metazoa</taxon>
        <taxon>Chordata</taxon>
        <taxon>Craniata</taxon>
        <taxon>Vertebrata</taxon>
        <taxon>Euteleostomi</taxon>
        <taxon>Mammalia</taxon>
        <taxon>Eutheria</taxon>
        <taxon>Laurasiatheria</taxon>
        <taxon>Chiroptera</taxon>
        <taxon>Yinpterochiroptera</taxon>
        <taxon>Pteropodoidea</taxon>
        <taxon>Pteropodidae</taxon>
        <taxon>Pteropodinae</taxon>
        <taxon>Pteropus</taxon>
    </lineage>
</organism>
<feature type="region of interest" description="Disordered" evidence="1">
    <location>
        <begin position="88"/>
        <end position="152"/>
    </location>
</feature>
<dbReference type="InterPro" id="IPR037739">
    <property type="entry name" value="C6orf141"/>
</dbReference>
<evidence type="ECO:0000313" key="2">
    <source>
        <dbReference type="Proteomes" id="UP000515202"/>
    </source>
</evidence>
<keyword evidence="2" id="KW-1185">Reference proteome</keyword>
<feature type="region of interest" description="Disordered" evidence="1">
    <location>
        <begin position="1"/>
        <end position="68"/>
    </location>
</feature>
<dbReference type="KEGG" id="pvp:105288531"/>
<proteinExistence type="predicted"/>
<evidence type="ECO:0000313" key="3">
    <source>
        <dbReference type="RefSeq" id="XP_023383453.1"/>
    </source>
</evidence>